<evidence type="ECO:0000256" key="2">
    <source>
        <dbReference type="ARBA" id="ARBA00022527"/>
    </source>
</evidence>
<sequence length="146" mass="16895">MPWRVICSLLRLHCYHYHHQQICQCIFQGFELVTYCWLFNPKAKAGSSQEDDHLGQMVSINGLTLFPVDVLARGKYSVKYFDGSGKLLKLNVVASSIARMLQLRYPLQPKDEPELLVGLLSHMLLLRPEDRDSARELLNHPWLRDC</sequence>
<evidence type="ECO:0000256" key="6">
    <source>
        <dbReference type="ARBA" id="ARBA00022840"/>
    </source>
</evidence>
<dbReference type="EMBL" id="JAUEPU010000045">
    <property type="protein sequence ID" value="KAK0486819.1"/>
    <property type="molecule type" value="Genomic_DNA"/>
</dbReference>
<evidence type="ECO:0000313" key="9">
    <source>
        <dbReference type="EMBL" id="KAK0486819.1"/>
    </source>
</evidence>
<dbReference type="EC" id="2.7.11.1" evidence="1"/>
<dbReference type="SUPFAM" id="SSF56112">
    <property type="entry name" value="Protein kinase-like (PK-like)"/>
    <property type="match status" value="1"/>
</dbReference>
<dbReference type="Gene3D" id="1.10.510.10">
    <property type="entry name" value="Transferase(Phosphotransferase) domain 1"/>
    <property type="match status" value="1"/>
</dbReference>
<evidence type="ECO:0000256" key="4">
    <source>
        <dbReference type="ARBA" id="ARBA00022741"/>
    </source>
</evidence>
<dbReference type="GO" id="GO:0000245">
    <property type="term" value="P:spliceosomal complex assembly"/>
    <property type="evidence" value="ECO:0007669"/>
    <property type="project" value="TreeGrafter"/>
</dbReference>
<dbReference type="PANTHER" id="PTHR47634">
    <property type="entry name" value="PROTEIN KINASE DOMAIN-CONTAINING PROTEIN-RELATED"/>
    <property type="match status" value="1"/>
</dbReference>
<evidence type="ECO:0000256" key="5">
    <source>
        <dbReference type="ARBA" id="ARBA00022777"/>
    </source>
</evidence>
<accession>A0AA39PMH0</accession>
<dbReference type="InterPro" id="IPR051334">
    <property type="entry name" value="SRPK"/>
</dbReference>
<dbReference type="GO" id="GO:0005524">
    <property type="term" value="F:ATP binding"/>
    <property type="evidence" value="ECO:0007669"/>
    <property type="project" value="UniProtKB-KW"/>
</dbReference>
<proteinExistence type="predicted"/>
<dbReference type="PANTHER" id="PTHR47634:SF9">
    <property type="entry name" value="PROTEIN KINASE DOMAIN-CONTAINING PROTEIN-RELATED"/>
    <property type="match status" value="1"/>
</dbReference>
<evidence type="ECO:0000256" key="1">
    <source>
        <dbReference type="ARBA" id="ARBA00012513"/>
    </source>
</evidence>
<protein>
    <recommendedName>
        <fullName evidence="1">non-specific serine/threonine protein kinase</fullName>
        <ecNumber evidence="1">2.7.11.1</ecNumber>
    </recommendedName>
</protein>
<dbReference type="Proteomes" id="UP001175228">
    <property type="component" value="Unassembled WGS sequence"/>
</dbReference>
<gene>
    <name evidence="9" type="ORF">EDD18DRAFT_1193911</name>
</gene>
<dbReference type="GO" id="GO:0004674">
    <property type="term" value="F:protein serine/threonine kinase activity"/>
    <property type="evidence" value="ECO:0007669"/>
    <property type="project" value="UniProtKB-KW"/>
</dbReference>
<dbReference type="AlphaFoldDB" id="A0AA39PMH0"/>
<keyword evidence="2" id="KW-0723">Serine/threonine-protein kinase</keyword>
<evidence type="ECO:0000256" key="7">
    <source>
        <dbReference type="ARBA" id="ARBA00047899"/>
    </source>
</evidence>
<evidence type="ECO:0000256" key="8">
    <source>
        <dbReference type="ARBA" id="ARBA00048679"/>
    </source>
</evidence>
<dbReference type="GO" id="GO:0050684">
    <property type="term" value="P:regulation of mRNA processing"/>
    <property type="evidence" value="ECO:0007669"/>
    <property type="project" value="TreeGrafter"/>
</dbReference>
<keyword evidence="4" id="KW-0547">Nucleotide-binding</keyword>
<comment type="catalytic activity">
    <reaction evidence="8">
        <text>L-seryl-[protein] + ATP = O-phospho-L-seryl-[protein] + ADP + H(+)</text>
        <dbReference type="Rhea" id="RHEA:17989"/>
        <dbReference type="Rhea" id="RHEA-COMP:9863"/>
        <dbReference type="Rhea" id="RHEA-COMP:11604"/>
        <dbReference type="ChEBI" id="CHEBI:15378"/>
        <dbReference type="ChEBI" id="CHEBI:29999"/>
        <dbReference type="ChEBI" id="CHEBI:30616"/>
        <dbReference type="ChEBI" id="CHEBI:83421"/>
        <dbReference type="ChEBI" id="CHEBI:456216"/>
        <dbReference type="EC" id="2.7.11.1"/>
    </reaction>
</comment>
<organism evidence="9 10">
    <name type="scientific">Armillaria luteobubalina</name>
    <dbReference type="NCBI Taxonomy" id="153913"/>
    <lineage>
        <taxon>Eukaryota</taxon>
        <taxon>Fungi</taxon>
        <taxon>Dikarya</taxon>
        <taxon>Basidiomycota</taxon>
        <taxon>Agaricomycotina</taxon>
        <taxon>Agaricomycetes</taxon>
        <taxon>Agaricomycetidae</taxon>
        <taxon>Agaricales</taxon>
        <taxon>Marasmiineae</taxon>
        <taxon>Physalacriaceae</taxon>
        <taxon>Armillaria</taxon>
    </lineage>
</organism>
<keyword evidence="3" id="KW-0808">Transferase</keyword>
<dbReference type="InterPro" id="IPR011009">
    <property type="entry name" value="Kinase-like_dom_sf"/>
</dbReference>
<evidence type="ECO:0000256" key="3">
    <source>
        <dbReference type="ARBA" id="ARBA00022679"/>
    </source>
</evidence>
<evidence type="ECO:0000313" key="10">
    <source>
        <dbReference type="Proteomes" id="UP001175228"/>
    </source>
</evidence>
<comment type="caution">
    <text evidence="9">The sequence shown here is derived from an EMBL/GenBank/DDBJ whole genome shotgun (WGS) entry which is preliminary data.</text>
</comment>
<keyword evidence="5" id="KW-0418">Kinase</keyword>
<name>A0AA39PMH0_9AGAR</name>
<reference evidence="9" key="1">
    <citation type="submission" date="2023-06" db="EMBL/GenBank/DDBJ databases">
        <authorList>
            <consortium name="Lawrence Berkeley National Laboratory"/>
            <person name="Ahrendt S."/>
            <person name="Sahu N."/>
            <person name="Indic B."/>
            <person name="Wong-Bajracharya J."/>
            <person name="Merenyi Z."/>
            <person name="Ke H.-M."/>
            <person name="Monk M."/>
            <person name="Kocsube S."/>
            <person name="Drula E."/>
            <person name="Lipzen A."/>
            <person name="Balint B."/>
            <person name="Henrissat B."/>
            <person name="Andreopoulos B."/>
            <person name="Martin F.M."/>
            <person name="Harder C.B."/>
            <person name="Rigling D."/>
            <person name="Ford K.L."/>
            <person name="Foster G.D."/>
            <person name="Pangilinan J."/>
            <person name="Papanicolaou A."/>
            <person name="Barry K."/>
            <person name="LaButti K."/>
            <person name="Viragh M."/>
            <person name="Koriabine M."/>
            <person name="Yan M."/>
            <person name="Riley R."/>
            <person name="Champramary S."/>
            <person name="Plett K.L."/>
            <person name="Tsai I.J."/>
            <person name="Slot J."/>
            <person name="Sipos G."/>
            <person name="Plett J."/>
            <person name="Nagy L.G."/>
            <person name="Grigoriev I.V."/>
        </authorList>
    </citation>
    <scope>NUCLEOTIDE SEQUENCE</scope>
    <source>
        <strain evidence="9">HWK02</strain>
    </source>
</reference>
<keyword evidence="10" id="KW-1185">Reference proteome</keyword>
<comment type="catalytic activity">
    <reaction evidence="7">
        <text>L-threonyl-[protein] + ATP = O-phospho-L-threonyl-[protein] + ADP + H(+)</text>
        <dbReference type="Rhea" id="RHEA:46608"/>
        <dbReference type="Rhea" id="RHEA-COMP:11060"/>
        <dbReference type="Rhea" id="RHEA-COMP:11605"/>
        <dbReference type="ChEBI" id="CHEBI:15378"/>
        <dbReference type="ChEBI" id="CHEBI:30013"/>
        <dbReference type="ChEBI" id="CHEBI:30616"/>
        <dbReference type="ChEBI" id="CHEBI:61977"/>
        <dbReference type="ChEBI" id="CHEBI:456216"/>
        <dbReference type="EC" id="2.7.11.1"/>
    </reaction>
</comment>
<keyword evidence="6" id="KW-0067">ATP-binding</keyword>